<feature type="domain" description="NAD-dependent epimerase/dehydratase" evidence="1">
    <location>
        <begin position="3"/>
        <end position="226"/>
    </location>
</feature>
<proteinExistence type="predicted"/>
<reference evidence="2 3" key="1">
    <citation type="submission" date="2019-08" db="EMBL/GenBank/DDBJ databases">
        <title>Whole-genome Sequencing of e-waste polymer degrading bacterium Pseudomonas sp. strain PE08.</title>
        <authorList>
            <person name="Kirdat K."/>
            <person name="Debbarma P."/>
            <person name="Narawade N."/>
            <person name="Suyal D."/>
            <person name="Thorat V."/>
            <person name="Shouche Y."/>
            <person name="Goel R."/>
            <person name="Yadav A."/>
        </authorList>
    </citation>
    <scope>NUCLEOTIDE SEQUENCE [LARGE SCALE GENOMIC DNA]</scope>
    <source>
        <strain evidence="2 3">PE08</strain>
    </source>
</reference>
<dbReference type="GO" id="GO:0004029">
    <property type="term" value="F:aldehyde dehydrogenase (NAD+) activity"/>
    <property type="evidence" value="ECO:0007669"/>
    <property type="project" value="TreeGrafter"/>
</dbReference>
<keyword evidence="3" id="KW-1185">Reference proteome</keyword>
<dbReference type="Pfam" id="PF01370">
    <property type="entry name" value="Epimerase"/>
    <property type="match status" value="1"/>
</dbReference>
<dbReference type="PANTHER" id="PTHR48079:SF6">
    <property type="entry name" value="NAD(P)-BINDING DOMAIN-CONTAINING PROTEIN-RELATED"/>
    <property type="match status" value="1"/>
</dbReference>
<dbReference type="Proteomes" id="UP000327179">
    <property type="component" value="Chromosome"/>
</dbReference>
<dbReference type="SUPFAM" id="SSF51735">
    <property type="entry name" value="NAD(P)-binding Rossmann-fold domains"/>
    <property type="match status" value="1"/>
</dbReference>
<name>A0A5J6QI52_9GAMM</name>
<organism evidence="2 3">
    <name type="scientific">Metapseudomonas lalkuanensis</name>
    <dbReference type="NCBI Taxonomy" id="2604832"/>
    <lineage>
        <taxon>Bacteria</taxon>
        <taxon>Pseudomonadati</taxon>
        <taxon>Pseudomonadota</taxon>
        <taxon>Gammaproteobacteria</taxon>
        <taxon>Pseudomonadales</taxon>
        <taxon>Pseudomonadaceae</taxon>
        <taxon>Metapseudomonas</taxon>
    </lineage>
</organism>
<dbReference type="GO" id="GO:0005737">
    <property type="term" value="C:cytoplasm"/>
    <property type="evidence" value="ECO:0007669"/>
    <property type="project" value="TreeGrafter"/>
</dbReference>
<sequence>MRILLTGASGFIGSALLVRISMAADFQLTVATRRPLSDLSPEVKSRLVPSLDAEADWRPALSGVDVVIHAAARVHVMNERSDDPLAEFRKVNVDGTMCLARQSAAAGVRRFIFLSSIKVNGEWTSSGSPFIADAKPAPSDPYGVSKMEAEQALKDLASETGMEIVIIRPPLVYGPGVRANFLSMMRWLYKGIPLPFGAINNRRSLVALDNLVDLILACVRHPGAANQTFLVSDGEDLSTTQLLRRMGASLGRPARLLPIPEHLLSIAARLLGRKALAQRLCGSLQVDISKTRELLSWSPPVSVEQALNQTAKHFLDNRLK</sequence>
<dbReference type="Gene3D" id="3.40.50.720">
    <property type="entry name" value="NAD(P)-binding Rossmann-like Domain"/>
    <property type="match status" value="1"/>
</dbReference>
<dbReference type="InterPro" id="IPR051783">
    <property type="entry name" value="NAD(P)-dependent_oxidoreduct"/>
</dbReference>
<dbReference type="InterPro" id="IPR036291">
    <property type="entry name" value="NAD(P)-bd_dom_sf"/>
</dbReference>
<evidence type="ECO:0000313" key="3">
    <source>
        <dbReference type="Proteomes" id="UP000327179"/>
    </source>
</evidence>
<accession>A0A5J6QI52</accession>
<dbReference type="CDD" id="cd05232">
    <property type="entry name" value="UDP_G4E_4_SDR_e"/>
    <property type="match status" value="1"/>
</dbReference>
<dbReference type="RefSeq" id="WP_151132783.1">
    <property type="nucleotide sequence ID" value="NZ_CP043311.1"/>
</dbReference>
<gene>
    <name evidence="2" type="ORF">FXN65_09155</name>
</gene>
<dbReference type="EMBL" id="CP043311">
    <property type="protein sequence ID" value="QEY62234.1"/>
    <property type="molecule type" value="Genomic_DNA"/>
</dbReference>
<evidence type="ECO:0000313" key="2">
    <source>
        <dbReference type="EMBL" id="QEY62234.1"/>
    </source>
</evidence>
<dbReference type="InterPro" id="IPR001509">
    <property type="entry name" value="Epimerase_deHydtase"/>
</dbReference>
<dbReference type="KEGG" id="plal:FXN65_09155"/>
<protein>
    <submittedName>
        <fullName evidence="2">SDR family oxidoreductase</fullName>
    </submittedName>
</protein>
<evidence type="ECO:0000259" key="1">
    <source>
        <dbReference type="Pfam" id="PF01370"/>
    </source>
</evidence>
<dbReference type="PANTHER" id="PTHR48079">
    <property type="entry name" value="PROTEIN YEEZ"/>
    <property type="match status" value="1"/>
</dbReference>
<dbReference type="AlphaFoldDB" id="A0A5J6QI52"/>